<evidence type="ECO:0000313" key="8">
    <source>
        <dbReference type="EMBL" id="GAA0765862.1"/>
    </source>
</evidence>
<dbReference type="PROSITE" id="PS50113">
    <property type="entry name" value="PAC"/>
    <property type="match status" value="1"/>
</dbReference>
<dbReference type="NCBIfam" id="TIGR00229">
    <property type="entry name" value="sensory_box"/>
    <property type="match status" value="1"/>
</dbReference>
<gene>
    <name evidence="8" type="ORF">GCM10009107_53390</name>
</gene>
<dbReference type="CDD" id="cd00130">
    <property type="entry name" value="PAS"/>
    <property type="match status" value="1"/>
</dbReference>
<dbReference type="Gene3D" id="1.10.287.130">
    <property type="match status" value="1"/>
</dbReference>
<dbReference type="EC" id="2.7.13.3" evidence="2"/>
<evidence type="ECO:0000259" key="7">
    <source>
        <dbReference type="PROSITE" id="PS50113"/>
    </source>
</evidence>
<dbReference type="CDD" id="cd00082">
    <property type="entry name" value="HisKA"/>
    <property type="match status" value="1"/>
</dbReference>
<dbReference type="InterPro" id="IPR013655">
    <property type="entry name" value="PAS_fold_3"/>
</dbReference>
<dbReference type="InterPro" id="IPR035965">
    <property type="entry name" value="PAS-like_dom_sf"/>
</dbReference>
<keyword evidence="3" id="KW-0597">Phosphoprotein</keyword>
<dbReference type="PANTHER" id="PTHR43304:SF1">
    <property type="entry name" value="PAC DOMAIN-CONTAINING PROTEIN"/>
    <property type="match status" value="1"/>
</dbReference>
<comment type="catalytic activity">
    <reaction evidence="1">
        <text>ATP + protein L-histidine = ADP + protein N-phospho-L-histidine.</text>
        <dbReference type="EC" id="2.7.13.3"/>
    </reaction>
</comment>
<feature type="domain" description="PAC" evidence="7">
    <location>
        <begin position="82"/>
        <end position="135"/>
    </location>
</feature>
<evidence type="ECO:0000256" key="3">
    <source>
        <dbReference type="ARBA" id="ARBA00022553"/>
    </source>
</evidence>
<evidence type="ECO:0000256" key="2">
    <source>
        <dbReference type="ARBA" id="ARBA00012438"/>
    </source>
</evidence>
<dbReference type="InterPro" id="IPR003661">
    <property type="entry name" value="HisK_dim/P_dom"/>
</dbReference>
<reference evidence="8 9" key="1">
    <citation type="journal article" date="2019" name="Int. J. Syst. Evol. Microbiol.">
        <title>The Global Catalogue of Microorganisms (GCM) 10K type strain sequencing project: providing services to taxonomists for standard genome sequencing and annotation.</title>
        <authorList>
            <consortium name="The Broad Institute Genomics Platform"/>
            <consortium name="The Broad Institute Genome Sequencing Center for Infectious Disease"/>
            <person name="Wu L."/>
            <person name="Ma J."/>
        </authorList>
    </citation>
    <scope>NUCLEOTIDE SEQUENCE [LARGE SCALE GENOMIC DNA]</scope>
    <source>
        <strain evidence="8 9">JCM 15503</strain>
    </source>
</reference>
<dbReference type="Pfam" id="PF08447">
    <property type="entry name" value="PAS_3"/>
    <property type="match status" value="1"/>
</dbReference>
<feature type="compositionally biased region" description="Basic and acidic residues" evidence="6">
    <location>
        <begin position="225"/>
        <end position="235"/>
    </location>
</feature>
<evidence type="ECO:0000256" key="6">
    <source>
        <dbReference type="SAM" id="MobiDB-lite"/>
    </source>
</evidence>
<dbReference type="InterPro" id="IPR000700">
    <property type="entry name" value="PAS-assoc_C"/>
</dbReference>
<dbReference type="EMBL" id="BAAAEW010000042">
    <property type="protein sequence ID" value="GAA0765862.1"/>
    <property type="molecule type" value="Genomic_DNA"/>
</dbReference>
<sequence>MDAPADLHRWGLVEQVAGFAVWDLDISSQRVLYSPHWKRWLGYPAEDSSDPVQTWRARVHPDDLGAMVQALSTHIDGQEPSYEHEFRLRAADGSYRWVLSRGQVVARDGQGAALRAVGTLTDLTKRRQAQQAGQLAHRPAAHDAAIDDASQAQQQQFWLRVSHELRTPLNAVLGFAQLLATRLGADDLPTQRLYLAHVEKAGWQLLALVEAAMAESGASSPASADRTDTAGKPEP</sequence>
<dbReference type="InterPro" id="IPR052162">
    <property type="entry name" value="Sensor_kinase/Photoreceptor"/>
</dbReference>
<dbReference type="SMART" id="SM00388">
    <property type="entry name" value="HisKA"/>
    <property type="match status" value="1"/>
</dbReference>
<protein>
    <recommendedName>
        <fullName evidence="2">histidine kinase</fullName>
        <ecNumber evidence="2">2.7.13.3</ecNumber>
    </recommendedName>
</protein>
<dbReference type="InterPro" id="IPR000014">
    <property type="entry name" value="PAS"/>
</dbReference>
<evidence type="ECO:0000256" key="4">
    <source>
        <dbReference type="ARBA" id="ARBA00022679"/>
    </source>
</evidence>
<keyword evidence="5" id="KW-0418">Kinase</keyword>
<proteinExistence type="predicted"/>
<feature type="region of interest" description="Disordered" evidence="6">
    <location>
        <begin position="216"/>
        <end position="235"/>
    </location>
</feature>
<dbReference type="RefSeq" id="WP_170201117.1">
    <property type="nucleotide sequence ID" value="NZ_BAAAEW010000042.1"/>
</dbReference>
<dbReference type="SUPFAM" id="SSF55785">
    <property type="entry name" value="PYP-like sensor domain (PAS domain)"/>
    <property type="match status" value="1"/>
</dbReference>
<keyword evidence="9" id="KW-1185">Reference proteome</keyword>
<evidence type="ECO:0000313" key="9">
    <source>
        <dbReference type="Proteomes" id="UP001500279"/>
    </source>
</evidence>
<accession>A0ABN1KGM8</accession>
<dbReference type="InterPro" id="IPR001610">
    <property type="entry name" value="PAC"/>
</dbReference>
<dbReference type="SUPFAM" id="SSF47384">
    <property type="entry name" value="Homodimeric domain of signal transducing histidine kinase"/>
    <property type="match status" value="1"/>
</dbReference>
<dbReference type="Pfam" id="PF00512">
    <property type="entry name" value="HisKA"/>
    <property type="match status" value="1"/>
</dbReference>
<comment type="caution">
    <text evidence="8">The sequence shown here is derived from an EMBL/GenBank/DDBJ whole genome shotgun (WGS) entry which is preliminary data.</text>
</comment>
<dbReference type="Gene3D" id="3.30.450.20">
    <property type="entry name" value="PAS domain"/>
    <property type="match status" value="1"/>
</dbReference>
<keyword evidence="4" id="KW-0808">Transferase</keyword>
<evidence type="ECO:0000256" key="5">
    <source>
        <dbReference type="ARBA" id="ARBA00022777"/>
    </source>
</evidence>
<dbReference type="InterPro" id="IPR036097">
    <property type="entry name" value="HisK_dim/P_sf"/>
</dbReference>
<organism evidence="8 9">
    <name type="scientific">Ideonella azotifigens</name>
    <dbReference type="NCBI Taxonomy" id="513160"/>
    <lineage>
        <taxon>Bacteria</taxon>
        <taxon>Pseudomonadati</taxon>
        <taxon>Pseudomonadota</taxon>
        <taxon>Betaproteobacteria</taxon>
        <taxon>Burkholderiales</taxon>
        <taxon>Sphaerotilaceae</taxon>
        <taxon>Ideonella</taxon>
    </lineage>
</organism>
<evidence type="ECO:0000256" key="1">
    <source>
        <dbReference type="ARBA" id="ARBA00000085"/>
    </source>
</evidence>
<name>A0ABN1KGM8_9BURK</name>
<dbReference type="SMART" id="SM00086">
    <property type="entry name" value="PAC"/>
    <property type="match status" value="1"/>
</dbReference>
<dbReference type="PANTHER" id="PTHR43304">
    <property type="entry name" value="PHYTOCHROME-LIKE PROTEIN CPH1"/>
    <property type="match status" value="1"/>
</dbReference>
<dbReference type="Proteomes" id="UP001500279">
    <property type="component" value="Unassembled WGS sequence"/>
</dbReference>